<dbReference type="InterPro" id="IPR004839">
    <property type="entry name" value="Aminotransferase_I/II_large"/>
</dbReference>
<evidence type="ECO:0000256" key="2">
    <source>
        <dbReference type="ARBA" id="ARBA00007441"/>
    </source>
</evidence>
<evidence type="ECO:0000259" key="9">
    <source>
        <dbReference type="Pfam" id="PF00155"/>
    </source>
</evidence>
<dbReference type="InterPro" id="IPR004838">
    <property type="entry name" value="NHTrfase_class1_PyrdxlP-BS"/>
</dbReference>
<dbReference type="GO" id="GO:0030170">
    <property type="term" value="F:pyridoxal phosphate binding"/>
    <property type="evidence" value="ECO:0007669"/>
    <property type="project" value="InterPro"/>
</dbReference>
<dbReference type="Proteomes" id="UP000199392">
    <property type="component" value="Unassembled WGS sequence"/>
</dbReference>
<comment type="similarity">
    <text evidence="2 8">Belongs to the class-I pyridoxal-phosphate-dependent aminotransferase family.</text>
</comment>
<dbReference type="Gene3D" id="3.90.1150.10">
    <property type="entry name" value="Aspartate Aminotransferase, domain 1"/>
    <property type="match status" value="1"/>
</dbReference>
<dbReference type="Pfam" id="PF00155">
    <property type="entry name" value="Aminotran_1_2"/>
    <property type="match status" value="1"/>
</dbReference>
<dbReference type="RefSeq" id="WP_092428205.1">
    <property type="nucleotide sequence ID" value="NZ_FNCL01000011.1"/>
</dbReference>
<gene>
    <name evidence="10" type="ORF">SAMN04488050_111102</name>
</gene>
<dbReference type="EC" id="2.6.1.-" evidence="8"/>
<keyword evidence="5 8" id="KW-0808">Transferase</keyword>
<evidence type="ECO:0000256" key="3">
    <source>
        <dbReference type="ARBA" id="ARBA00011738"/>
    </source>
</evidence>
<dbReference type="STRING" id="311180.SAMN04488050_111102"/>
<keyword evidence="11" id="KW-1185">Reference proteome</keyword>
<dbReference type="PROSITE" id="PS00105">
    <property type="entry name" value="AA_TRANSFER_CLASS_1"/>
    <property type="match status" value="1"/>
</dbReference>
<evidence type="ECO:0000313" key="10">
    <source>
        <dbReference type="EMBL" id="SFT13265.1"/>
    </source>
</evidence>
<dbReference type="Gene3D" id="3.40.640.10">
    <property type="entry name" value="Type I PLP-dependent aspartate aminotransferase-like (Major domain)"/>
    <property type="match status" value="1"/>
</dbReference>
<dbReference type="EMBL" id="FOZW01000011">
    <property type="protein sequence ID" value="SFT13265.1"/>
    <property type="molecule type" value="Genomic_DNA"/>
</dbReference>
<dbReference type="GO" id="GO:0006520">
    <property type="term" value="P:amino acid metabolic process"/>
    <property type="evidence" value="ECO:0007669"/>
    <property type="project" value="InterPro"/>
</dbReference>
<dbReference type="InterPro" id="IPR015421">
    <property type="entry name" value="PyrdxlP-dep_Trfase_major"/>
</dbReference>
<dbReference type="OrthoDB" id="9763453at2"/>
<protein>
    <recommendedName>
        <fullName evidence="8">Aminotransferase</fullName>
        <ecNumber evidence="8">2.6.1.-</ecNumber>
    </recommendedName>
</protein>
<accession>A0A1I6VHW7</accession>
<evidence type="ECO:0000256" key="6">
    <source>
        <dbReference type="ARBA" id="ARBA00022898"/>
    </source>
</evidence>
<sequence length="413" mass="44092">MPIPISAKVQKLRPSPSMAAKQRVLELEAAGRTILDFCLGEPDFDTPEHIIAAAEKAMRSGDTHYTAAQGKLALRQAVSRKLEVENGVTYDPSEIVIGNGAKQLIFEVLAATLSEGDEVIVPTPYWVSYPDIVSLNGGVPVIATCGPEVNFKLTPEILEAAITERTRWLIVNSPSNPTGAVYTKGEWLALVEVLERHPQVAVLTDEIYEKIFYECNRTITPTAIAPALKDRCVVVNGMSKAYAMTGWRVGYAAGPVEVIKAVTKLLSQSTSCPCAFAQTAATVALETEHPAVDEMLAAYTERRKLIVDGLNAAPGITCALPDAAFYVFADVRDLLGTVTPAGRSIATDIELVDYLLDEASVAVMDGTSYGTPGFLRLSFAASNENIRAGVAAIAAAVAQLTPAPQTLEKADQA</sequence>
<reference evidence="11" key="1">
    <citation type="submission" date="2016-10" db="EMBL/GenBank/DDBJ databases">
        <authorList>
            <person name="Varghese N."/>
            <person name="Submissions S."/>
        </authorList>
    </citation>
    <scope>NUCLEOTIDE SEQUENCE [LARGE SCALE GENOMIC DNA]</scope>
    <source>
        <strain evidence="11">DSM 26894</strain>
    </source>
</reference>
<dbReference type="InterPro" id="IPR015422">
    <property type="entry name" value="PyrdxlP-dep_Trfase_small"/>
</dbReference>
<dbReference type="PANTHER" id="PTHR46383:SF1">
    <property type="entry name" value="ASPARTATE AMINOTRANSFERASE"/>
    <property type="match status" value="1"/>
</dbReference>
<dbReference type="InterPro" id="IPR050596">
    <property type="entry name" value="AspAT/PAT-like"/>
</dbReference>
<dbReference type="SUPFAM" id="SSF53383">
    <property type="entry name" value="PLP-dependent transferases"/>
    <property type="match status" value="1"/>
</dbReference>
<dbReference type="FunFam" id="3.40.640.10:FF:000033">
    <property type="entry name" value="Aspartate aminotransferase"/>
    <property type="match status" value="1"/>
</dbReference>
<organism evidence="10 11">
    <name type="scientific">Alloyangia pacifica</name>
    <dbReference type="NCBI Taxonomy" id="311180"/>
    <lineage>
        <taxon>Bacteria</taxon>
        <taxon>Pseudomonadati</taxon>
        <taxon>Pseudomonadota</taxon>
        <taxon>Alphaproteobacteria</taxon>
        <taxon>Rhodobacterales</taxon>
        <taxon>Roseobacteraceae</taxon>
        <taxon>Alloyangia</taxon>
    </lineage>
</organism>
<dbReference type="InterPro" id="IPR015424">
    <property type="entry name" value="PyrdxlP-dep_Trfase"/>
</dbReference>
<evidence type="ECO:0000256" key="5">
    <source>
        <dbReference type="ARBA" id="ARBA00022679"/>
    </source>
</evidence>
<evidence type="ECO:0000256" key="8">
    <source>
        <dbReference type="RuleBase" id="RU000481"/>
    </source>
</evidence>
<evidence type="ECO:0000256" key="7">
    <source>
        <dbReference type="ARBA" id="ARBA00049185"/>
    </source>
</evidence>
<feature type="domain" description="Aminotransferase class I/classII large" evidence="9">
    <location>
        <begin position="33"/>
        <end position="393"/>
    </location>
</feature>
<dbReference type="AlphaFoldDB" id="A0A1I6VHW7"/>
<dbReference type="GO" id="GO:0004069">
    <property type="term" value="F:L-aspartate:2-oxoglutarate aminotransferase activity"/>
    <property type="evidence" value="ECO:0007669"/>
    <property type="project" value="UniProtKB-EC"/>
</dbReference>
<name>A0A1I6VHW7_9RHOB</name>
<evidence type="ECO:0000256" key="1">
    <source>
        <dbReference type="ARBA" id="ARBA00001933"/>
    </source>
</evidence>
<dbReference type="PANTHER" id="PTHR46383">
    <property type="entry name" value="ASPARTATE AMINOTRANSFERASE"/>
    <property type="match status" value="1"/>
</dbReference>
<proteinExistence type="inferred from homology"/>
<keyword evidence="6" id="KW-0663">Pyridoxal phosphate</keyword>
<evidence type="ECO:0000313" key="11">
    <source>
        <dbReference type="Proteomes" id="UP000199392"/>
    </source>
</evidence>
<keyword evidence="4 8" id="KW-0032">Aminotransferase</keyword>
<evidence type="ECO:0000256" key="4">
    <source>
        <dbReference type="ARBA" id="ARBA00022576"/>
    </source>
</evidence>
<dbReference type="CDD" id="cd00609">
    <property type="entry name" value="AAT_like"/>
    <property type="match status" value="1"/>
</dbReference>
<comment type="subunit">
    <text evidence="3">Homodimer.</text>
</comment>
<comment type="cofactor">
    <cofactor evidence="1 8">
        <name>pyridoxal 5'-phosphate</name>
        <dbReference type="ChEBI" id="CHEBI:597326"/>
    </cofactor>
</comment>
<comment type="catalytic activity">
    <reaction evidence="7">
        <text>L-aspartate + 2-oxoglutarate = oxaloacetate + L-glutamate</text>
        <dbReference type="Rhea" id="RHEA:21824"/>
        <dbReference type="ChEBI" id="CHEBI:16452"/>
        <dbReference type="ChEBI" id="CHEBI:16810"/>
        <dbReference type="ChEBI" id="CHEBI:29985"/>
        <dbReference type="ChEBI" id="CHEBI:29991"/>
        <dbReference type="EC" id="2.6.1.1"/>
    </reaction>
</comment>